<dbReference type="Gene3D" id="3.40.50.720">
    <property type="entry name" value="NAD(P)-binding Rossmann-like Domain"/>
    <property type="match status" value="1"/>
</dbReference>
<accession>A0ABV5LV15</accession>
<dbReference type="Pfam" id="PF13549">
    <property type="entry name" value="ATP-grasp_5"/>
    <property type="match status" value="1"/>
</dbReference>
<dbReference type="InterPro" id="IPR013815">
    <property type="entry name" value="ATP_grasp_subdomain_1"/>
</dbReference>
<dbReference type="CDD" id="cd04301">
    <property type="entry name" value="NAT_SF"/>
    <property type="match status" value="1"/>
</dbReference>
<reference evidence="3 4" key="1">
    <citation type="submission" date="2024-09" db="EMBL/GenBank/DDBJ databases">
        <authorList>
            <person name="Sun Q."/>
            <person name="Mori K."/>
        </authorList>
    </citation>
    <scope>NUCLEOTIDE SEQUENCE [LARGE SCALE GENOMIC DNA]</scope>
    <source>
        <strain evidence="3 4">TISTR 1856</strain>
    </source>
</reference>
<keyword evidence="4" id="KW-1185">Reference proteome</keyword>
<keyword evidence="3" id="KW-0808">Transferase</keyword>
<dbReference type="Gene3D" id="3.30.1490.20">
    <property type="entry name" value="ATP-grasp fold, A domain"/>
    <property type="match status" value="1"/>
</dbReference>
<dbReference type="Proteomes" id="UP001589748">
    <property type="component" value="Unassembled WGS sequence"/>
</dbReference>
<dbReference type="PANTHER" id="PTHR42793:SF1">
    <property type="entry name" value="PEPTIDYL-LYSINE N-ACETYLTRANSFERASE PATZ"/>
    <property type="match status" value="1"/>
</dbReference>
<dbReference type="Pfam" id="PF00583">
    <property type="entry name" value="Acetyltransf_1"/>
    <property type="match status" value="1"/>
</dbReference>
<dbReference type="Gene3D" id="3.40.50.261">
    <property type="entry name" value="Succinyl-CoA synthetase domains"/>
    <property type="match status" value="2"/>
</dbReference>
<gene>
    <name evidence="3" type="ORF">ACFFVI_13305</name>
</gene>
<dbReference type="EC" id="2.3.1.-" evidence="3"/>
<dbReference type="SUPFAM" id="SSF56059">
    <property type="entry name" value="Glutathione synthetase ATP-binding domain-like"/>
    <property type="match status" value="1"/>
</dbReference>
<dbReference type="GO" id="GO:0016746">
    <property type="term" value="F:acyltransferase activity"/>
    <property type="evidence" value="ECO:0007669"/>
    <property type="project" value="UniProtKB-KW"/>
</dbReference>
<dbReference type="SUPFAM" id="SSF52210">
    <property type="entry name" value="Succinyl-CoA synthetase domains"/>
    <property type="match status" value="2"/>
</dbReference>
<dbReference type="InterPro" id="IPR016102">
    <property type="entry name" value="Succinyl-CoA_synth-like"/>
</dbReference>
<dbReference type="InterPro" id="IPR032875">
    <property type="entry name" value="Succ_CoA_lig_flav_dom"/>
</dbReference>
<name>A0ABV5LV15_9ACTN</name>
<feature type="domain" description="N-acetyltransferase" evidence="2">
    <location>
        <begin position="30"/>
        <end position="185"/>
    </location>
</feature>
<dbReference type="Gene3D" id="3.40.630.30">
    <property type="match status" value="1"/>
</dbReference>
<dbReference type="Gene3D" id="3.30.470.20">
    <property type="entry name" value="ATP-grasp fold, B domain"/>
    <property type="match status" value="1"/>
</dbReference>
<dbReference type="InterPro" id="IPR000182">
    <property type="entry name" value="GNAT_dom"/>
</dbReference>
<dbReference type="PROSITE" id="PS51186">
    <property type="entry name" value="GNAT"/>
    <property type="match status" value="1"/>
</dbReference>
<dbReference type="SUPFAM" id="SSF55729">
    <property type="entry name" value="Acyl-CoA N-acyltransferases (Nat)"/>
    <property type="match status" value="1"/>
</dbReference>
<protein>
    <submittedName>
        <fullName evidence="3">GNAT family N-acetyltransferase</fullName>
        <ecNumber evidence="3">2.3.1.-</ecNumber>
    </submittedName>
</protein>
<dbReference type="InterPro" id="IPR016181">
    <property type="entry name" value="Acyl_CoA_acyltransferase"/>
</dbReference>
<keyword evidence="3" id="KW-0012">Acyltransferase</keyword>
<dbReference type="EMBL" id="JBHMDM010000007">
    <property type="protein sequence ID" value="MFB9377943.1"/>
    <property type="molecule type" value="Genomic_DNA"/>
</dbReference>
<dbReference type="SMART" id="SM00881">
    <property type="entry name" value="CoA_binding"/>
    <property type="match status" value="1"/>
</dbReference>
<comment type="caution">
    <text evidence="3">The sequence shown here is derived from an EMBL/GenBank/DDBJ whole genome shotgun (WGS) entry which is preliminary data.</text>
</comment>
<evidence type="ECO:0000313" key="3">
    <source>
        <dbReference type="EMBL" id="MFB9377943.1"/>
    </source>
</evidence>
<dbReference type="SUPFAM" id="SSF51735">
    <property type="entry name" value="NAD(P)-binding Rossmann-fold domains"/>
    <property type="match status" value="1"/>
</dbReference>
<dbReference type="RefSeq" id="WP_380137645.1">
    <property type="nucleotide sequence ID" value="NZ_JBHLUI010000008.1"/>
</dbReference>
<feature type="region of interest" description="Disordered" evidence="1">
    <location>
        <begin position="642"/>
        <end position="661"/>
    </location>
</feature>
<proteinExistence type="predicted"/>
<dbReference type="Pfam" id="PF13607">
    <property type="entry name" value="Succ_CoA_lig"/>
    <property type="match status" value="1"/>
</dbReference>
<dbReference type="Pfam" id="PF13380">
    <property type="entry name" value="CoA_binding_2"/>
    <property type="match status" value="1"/>
</dbReference>
<dbReference type="InterPro" id="IPR036291">
    <property type="entry name" value="NAD(P)-bd_dom_sf"/>
</dbReference>
<dbReference type="InterPro" id="IPR003781">
    <property type="entry name" value="CoA-bd"/>
</dbReference>
<evidence type="ECO:0000313" key="4">
    <source>
        <dbReference type="Proteomes" id="UP001589748"/>
    </source>
</evidence>
<organism evidence="3 4">
    <name type="scientific">Kineococcus gynurae</name>
    <dbReference type="NCBI Taxonomy" id="452979"/>
    <lineage>
        <taxon>Bacteria</taxon>
        <taxon>Bacillati</taxon>
        <taxon>Actinomycetota</taxon>
        <taxon>Actinomycetes</taxon>
        <taxon>Kineosporiales</taxon>
        <taxon>Kineosporiaceae</taxon>
        <taxon>Kineococcus</taxon>
    </lineage>
</organism>
<dbReference type="PANTHER" id="PTHR42793">
    <property type="entry name" value="COA BINDING DOMAIN CONTAINING PROTEIN"/>
    <property type="match status" value="1"/>
</dbReference>
<evidence type="ECO:0000259" key="2">
    <source>
        <dbReference type="PROSITE" id="PS51186"/>
    </source>
</evidence>
<evidence type="ECO:0000256" key="1">
    <source>
        <dbReference type="SAM" id="MobiDB-lite"/>
    </source>
</evidence>
<sequence>MPGPTAPERAPVNYPTRWEADVALRDGGTAHVRPITPDDADDVAAFHSRQSEESRYLRFFAPMPRLSARDLQRFTQVDHVDRVALIATVGTDIVGIARYDAAPARAGHRREAEVAFNISDAHQGRGLGSVLLEHLAAAARERGIRRFTADVLPQNAKMIGVFREAGFEVRQGYADGVLEVAFDIDPTERSLDVMQAREQRAEARSLLKLLSPTSVVVIGVRRTPRTVGHRLLSDLVTGGFAGPVHAVHPDARDGEELFGVPLLRSVRDLPGPVDLAVVAVRPAVIAETVRDCATVGVRELVVVSSGFAETGPEGLERQREVVRIARANGMRVVGPNSFGVINTDPAVRLNASLHEDMPTAGRFGLFSQSGALALTVLSSAQRRGLGLSTFVSAGNRADVSGNDCMQYWHDDERTSAVGLYLESIGNPRKFSRVARRLARRKPVIVVKSGASGFGVPPGHAVRASQAPFAAVDAMLKQAGVLRVENVHQLFDVAQVAVQQPLPAGGRVAIVGNAAALGTLAADACVSWGLEVVHGPVNVHPEAELEEFLEAMRAAYADPGVDAVVTSWVPPTAAVDPAVATAVARAAARGRKTTVTCFLGTRSVTAAVADPVTGALPILPEGPAPAAGDAYRGFVSTADDDLAAEPGFAEGGTPEGGPTVVPSYPTPEDAVRALAAIVRYAAWRRRETGHLVAPEGVNLPAARALVEQILTEHPDGVRLDRETSSALLAHVGIAVLPRAVVEDADAAVAAAEGFGWPVALKTVDAVLADRQDIRGVRLALGTPEALRSAFAEMRTALGEAACRLAVQPMAALGVACLVRSTEDPLFGPVLSFGVEGDPITLMGDVGYRIPPLTDVDVADLVRSVRAFPKLVGHAGAPRTDVAALEDVIARASVLADALPEVSELRLSPVLVAEQGATALNAEVWLRAPGGRNDPDRRSLPVA</sequence>